<dbReference type="AlphaFoldDB" id="A0A0H4J9R2"/>
<accession>A0A0H4J9R2</accession>
<reference evidence="1 2" key="1">
    <citation type="submission" date="2015-03" db="EMBL/GenBank/DDBJ databases">
        <title>Comparative analysis of the OM43 clade including a novel species from Red Sea uncovers genomic and metabolic diversity among marine methylotrophs.</title>
        <authorList>
            <person name="Jimenez-Infante F."/>
            <person name="Ngugi D.K."/>
            <person name="Vinu M."/>
            <person name="Alam I."/>
            <person name="Kamau A."/>
            <person name="Blom J."/>
            <person name="Bajic V.B."/>
            <person name="Stingl U."/>
        </authorList>
    </citation>
    <scope>NUCLEOTIDE SEQUENCE [LARGE SCALE GENOMIC DNA]</scope>
    <source>
        <strain evidence="1 2">MBRSH7</strain>
    </source>
</reference>
<name>A0A0H4J9R2_9PROT</name>
<dbReference type="OrthoDB" id="370799at2"/>
<evidence type="ECO:0000313" key="1">
    <source>
        <dbReference type="EMBL" id="AKO65247.1"/>
    </source>
</evidence>
<dbReference type="EMBL" id="CP011002">
    <property type="protein sequence ID" value="AKO65247.1"/>
    <property type="molecule type" value="Genomic_DNA"/>
</dbReference>
<protein>
    <submittedName>
        <fullName evidence="1">Uncharacterized protein</fullName>
    </submittedName>
</protein>
<evidence type="ECO:0000313" key="2">
    <source>
        <dbReference type="Proteomes" id="UP000066549"/>
    </source>
</evidence>
<dbReference type="Proteomes" id="UP000066549">
    <property type="component" value="Chromosome"/>
</dbReference>
<proteinExistence type="predicted"/>
<gene>
    <name evidence="1" type="ORF">VI33_00260</name>
</gene>
<sequence>MSNDNLIKALEFAINDEWDASHKIVQEMHSNHSNWIHAVLHKIEGDESNSRYWYAQTDHEYDEYQDPLDELRAIQSELT</sequence>
<keyword evidence="2" id="KW-1185">Reference proteome</keyword>
<organism evidence="1 2">
    <name type="scientific">Methylophilales bacterium MBRS-H7</name>
    <dbReference type="NCBI Taxonomy" id="1623450"/>
    <lineage>
        <taxon>Bacteria</taxon>
        <taxon>Pseudomonadati</taxon>
        <taxon>Pseudomonadota</taxon>
        <taxon>Betaproteobacteria</taxon>
        <taxon>Nitrosomonadales</taxon>
        <taxon>OM43 clade</taxon>
    </lineage>
</organism>